<keyword evidence="2" id="KW-1185">Reference proteome</keyword>
<accession>A0AAD6IVU7</accession>
<reference evidence="1" key="1">
    <citation type="submission" date="2023-01" db="EMBL/GenBank/DDBJ databases">
        <title>The chitinases involved in constricting ring structure development in the nematode-trapping fungus Drechslerella dactyloides.</title>
        <authorList>
            <person name="Wang R."/>
            <person name="Zhang L."/>
            <person name="Tang P."/>
            <person name="Li S."/>
            <person name="Liang L."/>
        </authorList>
    </citation>
    <scope>NUCLEOTIDE SEQUENCE</scope>
    <source>
        <strain evidence="1">YMF1.00031</strain>
    </source>
</reference>
<proteinExistence type="predicted"/>
<dbReference type="Proteomes" id="UP001221413">
    <property type="component" value="Unassembled WGS sequence"/>
</dbReference>
<sequence>MSDSPSETILPGTGGPYPLNITFTNRGQRFAVRAEEPNGFLLPITNEGLDLPLGTRRIKIGTPPQGPGDRNAIWNLHMFPDRVKLLCRGGTAFEYSNRGGSELIVPKLQNQLPLVGGNGDEWVLRATTINRITYKIQSTRTGKYWSVPKNSRRRGNTAADVIQLQPESGNFIQDFQLDLVSFDGINDNRGRNH</sequence>
<name>A0AAD6IVU7_DREDA</name>
<dbReference type="AlphaFoldDB" id="A0AAD6IVU7"/>
<evidence type="ECO:0000313" key="1">
    <source>
        <dbReference type="EMBL" id="KAJ6259573.1"/>
    </source>
</evidence>
<organism evidence="1 2">
    <name type="scientific">Drechslerella dactyloides</name>
    <name type="common">Nematode-trapping fungus</name>
    <name type="synonym">Arthrobotrys dactyloides</name>
    <dbReference type="NCBI Taxonomy" id="74499"/>
    <lineage>
        <taxon>Eukaryota</taxon>
        <taxon>Fungi</taxon>
        <taxon>Dikarya</taxon>
        <taxon>Ascomycota</taxon>
        <taxon>Pezizomycotina</taxon>
        <taxon>Orbiliomycetes</taxon>
        <taxon>Orbiliales</taxon>
        <taxon>Orbiliaceae</taxon>
        <taxon>Drechslerella</taxon>
    </lineage>
</organism>
<evidence type="ECO:0000313" key="2">
    <source>
        <dbReference type="Proteomes" id="UP001221413"/>
    </source>
</evidence>
<protein>
    <submittedName>
        <fullName evidence="1">Uncharacterized protein</fullName>
    </submittedName>
</protein>
<dbReference type="EMBL" id="JAQGDS010000006">
    <property type="protein sequence ID" value="KAJ6259573.1"/>
    <property type="molecule type" value="Genomic_DNA"/>
</dbReference>
<gene>
    <name evidence="1" type="ORF">Dda_5210</name>
</gene>
<comment type="caution">
    <text evidence="1">The sequence shown here is derived from an EMBL/GenBank/DDBJ whole genome shotgun (WGS) entry which is preliminary data.</text>
</comment>